<evidence type="ECO:0000259" key="2">
    <source>
        <dbReference type="Pfam" id="PF01757"/>
    </source>
</evidence>
<keyword evidence="3" id="KW-0808">Transferase</keyword>
<keyword evidence="3" id="KW-0012">Acyltransferase</keyword>
<feature type="transmembrane region" description="Helical" evidence="1">
    <location>
        <begin position="156"/>
        <end position="177"/>
    </location>
</feature>
<keyword evidence="1" id="KW-1133">Transmembrane helix</keyword>
<feature type="transmembrane region" description="Helical" evidence="1">
    <location>
        <begin position="46"/>
        <end position="67"/>
    </location>
</feature>
<dbReference type="PANTHER" id="PTHR37312:SF1">
    <property type="entry name" value="MEMBRANE-BOUND ACYLTRANSFERASE YKRP-RELATED"/>
    <property type="match status" value="1"/>
</dbReference>
<feature type="domain" description="Acyltransferase 3" evidence="2">
    <location>
        <begin position="4"/>
        <end position="200"/>
    </location>
</feature>
<dbReference type="InterPro" id="IPR002656">
    <property type="entry name" value="Acyl_transf_3_dom"/>
</dbReference>
<dbReference type="InterPro" id="IPR052734">
    <property type="entry name" value="Nod_factor_acetyltransferase"/>
</dbReference>
<feature type="transmembrane region" description="Helical" evidence="1">
    <location>
        <begin position="7"/>
        <end position="26"/>
    </location>
</feature>
<gene>
    <name evidence="3" type="ORF">PMLFYP103_00352</name>
</gene>
<dbReference type="AlphaFoldDB" id="A0A6N2YT02"/>
<accession>A0A6N2YT02</accession>
<keyword evidence="1" id="KW-0472">Membrane</keyword>
<feature type="transmembrane region" description="Helical" evidence="1">
    <location>
        <begin position="128"/>
        <end position="144"/>
    </location>
</feature>
<feature type="transmembrane region" description="Helical" evidence="1">
    <location>
        <begin position="202"/>
        <end position="227"/>
    </location>
</feature>
<dbReference type="GO" id="GO:0016747">
    <property type="term" value="F:acyltransferase activity, transferring groups other than amino-acyl groups"/>
    <property type="evidence" value="ECO:0007669"/>
    <property type="project" value="InterPro"/>
</dbReference>
<dbReference type="PANTHER" id="PTHR37312">
    <property type="entry name" value="MEMBRANE-BOUND ACYLTRANSFERASE YKRP-RELATED"/>
    <property type="match status" value="1"/>
</dbReference>
<dbReference type="RefSeq" id="WP_004320792.1">
    <property type="nucleotide sequence ID" value="NZ_CACRUV010000005.1"/>
</dbReference>
<proteinExistence type="predicted"/>
<sequence length="230" mass="26802">MLTELNILKFYGILLVVLGHVVFTYSPMSIITPSTPSPILNSVKKVIYAFHMPLFIFASGCIFAWQLEVKKKSMTFVQLFKNKFKRLLIPFYVFGLLMVYPTMVLLGVRDPIHYLIDGFIIVLDPRHLWFVYALFLIFLVFFCLRKICIKLDIPIWAIIIVALLLYCFPINMIYFQIKNVEQYLIWFTLGYLFTIYRPVFKYVAIAVVCGIGFNIVMPGITPPLLFIKII</sequence>
<feature type="transmembrane region" description="Helical" evidence="1">
    <location>
        <begin position="87"/>
        <end position="108"/>
    </location>
</feature>
<organism evidence="3">
    <name type="scientific">Parabacteroides merdae</name>
    <dbReference type="NCBI Taxonomy" id="46503"/>
    <lineage>
        <taxon>Bacteria</taxon>
        <taxon>Pseudomonadati</taxon>
        <taxon>Bacteroidota</taxon>
        <taxon>Bacteroidia</taxon>
        <taxon>Bacteroidales</taxon>
        <taxon>Tannerellaceae</taxon>
        <taxon>Parabacteroides</taxon>
    </lineage>
</organism>
<evidence type="ECO:0000256" key="1">
    <source>
        <dbReference type="SAM" id="Phobius"/>
    </source>
</evidence>
<keyword evidence="1" id="KW-0812">Transmembrane</keyword>
<evidence type="ECO:0000313" key="3">
    <source>
        <dbReference type="EMBL" id="VYT70001.1"/>
    </source>
</evidence>
<reference evidence="3" key="1">
    <citation type="submission" date="2019-11" db="EMBL/GenBank/DDBJ databases">
        <authorList>
            <person name="Feng L."/>
        </authorList>
    </citation>
    <scope>NUCLEOTIDE SEQUENCE</scope>
    <source>
        <strain evidence="3">PmerdaeLFYP103</strain>
    </source>
</reference>
<name>A0A6N2YT02_9BACT</name>
<dbReference type="EMBL" id="CACRUV010000005">
    <property type="protein sequence ID" value="VYT70001.1"/>
    <property type="molecule type" value="Genomic_DNA"/>
</dbReference>
<protein>
    <submittedName>
        <fullName evidence="3">Acyltransferase family protein</fullName>
    </submittedName>
</protein>
<dbReference type="Pfam" id="PF01757">
    <property type="entry name" value="Acyl_transf_3"/>
    <property type="match status" value="1"/>
</dbReference>